<sequence length="725" mass="79183">MTETGDANNTTTTSSDRDHDGVAPPTPQSSNRDDSFEGRDERDDNTSAGNIVHETHSQPCISVADLPSNQQQSHDDIVVVPATEASVLSVEHHHAESTCESSMGTFRPMDPGTATNVSSKSRDEHDRSAQPGAVSVPGIGQETQRDIGHQSLEDDPDDQQHDSVTSVSEDHGRRSQFQDASSSLVSENQQVEPHVESQRQEETDPTSFLVEAELVAPPVEAVSVVIDEEQRPQQLYTTTGEQDVSNSQSVRSRRKTEKSSRQEQERSRRSKRWIYVLVTFVLVILVVAVIWVAVDIMTNRGDTNDSNRIGQTPVVDSSDDFEYECFTSTRELLLAQIDDFIESRYTQTKDLYIICPGSNIQIGVFANPAVNDYNITGGDQPLMALMNDTTIQCGLDGRRENSCILEGGFVQVIMQTRIPGIEPYDALLVKWLLENDPLTVHNVTFRGFTFTGVMKGSGWLMGVSFLLSQPGNVTVEDCLWTNMTTNGNILAVGQNEYQASAAGGFEEIPTHSAMLTIRNCQFETIVYDQPMIAAKSQVAVVENCTFSDITVSALPSLICGGQLLEGCASIMTCLGDAACFLSNSCFHRVKVLGYALMIFEKYENALAVAPQYPDAGTLLISVGNETNAETTFTSAVSNYNNFLDDESRTDLSCELIILGLDWDSQSNNQLLASLECYNDLAFQAGRMDMMDRSTPASLAAANSASASLQNTKSLGDISKVSQIAA</sequence>
<keyword evidence="4" id="KW-1185">Reference proteome</keyword>
<feature type="compositionally biased region" description="Polar residues" evidence="1">
    <location>
        <begin position="232"/>
        <end position="250"/>
    </location>
</feature>
<dbReference type="OrthoDB" id="41782at2759"/>
<keyword evidence="2" id="KW-0812">Transmembrane</keyword>
<feature type="compositionally biased region" description="Basic and acidic residues" evidence="1">
    <location>
        <begin position="143"/>
        <end position="152"/>
    </location>
</feature>
<feature type="region of interest" description="Disordered" evidence="1">
    <location>
        <begin position="1"/>
        <end position="77"/>
    </location>
</feature>
<dbReference type="EMBL" id="JAGRRH010000019">
    <property type="protein sequence ID" value="KAG7349898.1"/>
    <property type="molecule type" value="Genomic_DNA"/>
</dbReference>
<feature type="region of interest" description="Disordered" evidence="1">
    <location>
        <begin position="89"/>
        <end position="206"/>
    </location>
</feature>
<evidence type="ECO:0000256" key="1">
    <source>
        <dbReference type="SAM" id="MobiDB-lite"/>
    </source>
</evidence>
<protein>
    <submittedName>
        <fullName evidence="3">Uncharacterized protein</fullName>
    </submittedName>
</protein>
<organism evidence="3 4">
    <name type="scientific">Nitzschia inconspicua</name>
    <dbReference type="NCBI Taxonomy" id="303405"/>
    <lineage>
        <taxon>Eukaryota</taxon>
        <taxon>Sar</taxon>
        <taxon>Stramenopiles</taxon>
        <taxon>Ochrophyta</taxon>
        <taxon>Bacillariophyta</taxon>
        <taxon>Bacillariophyceae</taxon>
        <taxon>Bacillariophycidae</taxon>
        <taxon>Bacillariales</taxon>
        <taxon>Bacillariaceae</taxon>
        <taxon>Nitzschia</taxon>
    </lineage>
</organism>
<evidence type="ECO:0000313" key="3">
    <source>
        <dbReference type="EMBL" id="KAG7349898.1"/>
    </source>
</evidence>
<feature type="compositionally biased region" description="Polar residues" evidence="1">
    <location>
        <begin position="175"/>
        <end position="191"/>
    </location>
</feature>
<comment type="caution">
    <text evidence="3">The sequence shown here is derived from an EMBL/GenBank/DDBJ whole genome shotgun (WGS) entry which is preliminary data.</text>
</comment>
<keyword evidence="2" id="KW-0472">Membrane</keyword>
<name>A0A9K3KTY4_9STRA</name>
<keyword evidence="2" id="KW-1133">Transmembrane helix</keyword>
<feature type="transmembrane region" description="Helical" evidence="2">
    <location>
        <begin position="273"/>
        <end position="294"/>
    </location>
</feature>
<feature type="compositionally biased region" description="Basic and acidic residues" evidence="1">
    <location>
        <begin position="31"/>
        <end position="45"/>
    </location>
</feature>
<reference evidence="3" key="2">
    <citation type="submission" date="2021-04" db="EMBL/GenBank/DDBJ databases">
        <authorList>
            <person name="Podell S."/>
        </authorList>
    </citation>
    <scope>NUCLEOTIDE SEQUENCE</scope>
    <source>
        <strain evidence="3">Hildebrandi</strain>
    </source>
</reference>
<dbReference type="AlphaFoldDB" id="A0A9K3KTY4"/>
<evidence type="ECO:0000256" key="2">
    <source>
        <dbReference type="SAM" id="Phobius"/>
    </source>
</evidence>
<accession>A0A9K3KTY4</accession>
<reference evidence="3" key="1">
    <citation type="journal article" date="2021" name="Sci. Rep.">
        <title>Diploid genomic architecture of Nitzschia inconspicua, an elite biomass production diatom.</title>
        <authorList>
            <person name="Oliver A."/>
            <person name="Podell S."/>
            <person name="Pinowska A."/>
            <person name="Traller J.C."/>
            <person name="Smith S.R."/>
            <person name="McClure R."/>
            <person name="Beliaev A."/>
            <person name="Bohutskyi P."/>
            <person name="Hill E.A."/>
            <person name="Rabines A."/>
            <person name="Zheng H."/>
            <person name="Allen L.Z."/>
            <person name="Kuo A."/>
            <person name="Grigoriev I.V."/>
            <person name="Allen A.E."/>
            <person name="Hazlebeck D."/>
            <person name="Allen E.E."/>
        </authorList>
    </citation>
    <scope>NUCLEOTIDE SEQUENCE</scope>
    <source>
        <strain evidence="3">Hildebrandi</strain>
    </source>
</reference>
<feature type="compositionally biased region" description="Basic and acidic residues" evidence="1">
    <location>
        <begin position="193"/>
        <end position="202"/>
    </location>
</feature>
<feature type="region of interest" description="Disordered" evidence="1">
    <location>
        <begin position="232"/>
        <end position="264"/>
    </location>
</feature>
<proteinExistence type="predicted"/>
<gene>
    <name evidence="3" type="ORF">IV203_012495</name>
</gene>
<evidence type="ECO:0000313" key="4">
    <source>
        <dbReference type="Proteomes" id="UP000693970"/>
    </source>
</evidence>
<dbReference type="Proteomes" id="UP000693970">
    <property type="component" value="Unassembled WGS sequence"/>
</dbReference>